<accession>A0A845GVF5</accession>
<organism evidence="1 2">
    <name type="scientific">Duganella vulcania</name>
    <dbReference type="NCBI Taxonomy" id="2692166"/>
    <lineage>
        <taxon>Bacteria</taxon>
        <taxon>Pseudomonadati</taxon>
        <taxon>Pseudomonadota</taxon>
        <taxon>Betaproteobacteria</taxon>
        <taxon>Burkholderiales</taxon>
        <taxon>Oxalobacteraceae</taxon>
        <taxon>Telluria group</taxon>
        <taxon>Duganella</taxon>
    </lineage>
</organism>
<proteinExistence type="predicted"/>
<dbReference type="RefSeq" id="WP_161086129.1">
    <property type="nucleotide sequence ID" value="NZ_WWCX01000064.1"/>
</dbReference>
<feature type="non-terminal residue" evidence="1">
    <location>
        <position position="1"/>
    </location>
</feature>
<gene>
    <name evidence="1" type="ORF">GTP90_25320</name>
</gene>
<comment type="caution">
    <text evidence="1">The sequence shown here is derived from an EMBL/GenBank/DDBJ whole genome shotgun (WGS) entry which is preliminary data.</text>
</comment>
<reference evidence="1" key="1">
    <citation type="submission" date="2019-12" db="EMBL/GenBank/DDBJ databases">
        <title>Novel species isolated from a subtropical stream in China.</title>
        <authorList>
            <person name="Lu H."/>
        </authorList>
    </citation>
    <scope>NUCLEOTIDE SEQUENCE [LARGE SCALE GENOMIC DNA]</scope>
    <source>
        <strain evidence="1">FT81W</strain>
    </source>
</reference>
<dbReference type="AlphaFoldDB" id="A0A845GVF5"/>
<dbReference type="EMBL" id="WWCX01000064">
    <property type="protein sequence ID" value="MYM97176.1"/>
    <property type="molecule type" value="Genomic_DNA"/>
</dbReference>
<evidence type="ECO:0000313" key="1">
    <source>
        <dbReference type="EMBL" id="MYM97176.1"/>
    </source>
</evidence>
<protein>
    <submittedName>
        <fullName evidence="1">Uncharacterized protein</fullName>
    </submittedName>
</protein>
<dbReference type="Proteomes" id="UP000447355">
    <property type="component" value="Unassembled WGS sequence"/>
</dbReference>
<name>A0A845GVF5_9BURK</name>
<sequence length="143" mass="15009">VAIVAAGMAPGQRGGAIVLTAASLPGQTGHVDGTARTAQPGAELPGMLNFGPYLPLSSGTYRVTLRYRSAAPATEPVSLFDVYDTAAGRSLLVRGLNGTEDTVQEVTLPFAVAPWQGGARLEFRNNWTGKRPLTLYEIRVTPG</sequence>
<evidence type="ECO:0000313" key="2">
    <source>
        <dbReference type="Proteomes" id="UP000447355"/>
    </source>
</evidence>